<dbReference type="EMBL" id="ANIK01000122">
    <property type="protein sequence ID" value="EMJ90650.1"/>
    <property type="molecule type" value="Genomic_DNA"/>
</dbReference>
<proteinExistence type="predicted"/>
<evidence type="ECO:0000313" key="2">
    <source>
        <dbReference type="EMBL" id="EMJ90650.1"/>
    </source>
</evidence>
<keyword evidence="1" id="KW-0732">Signal</keyword>
<feature type="signal peptide" evidence="1">
    <location>
        <begin position="1"/>
        <end position="23"/>
    </location>
</feature>
<dbReference type="NCBIfam" id="NF047669">
    <property type="entry name" value="LIC13354_fam"/>
    <property type="match status" value="1"/>
</dbReference>
<name>M6CWL0_9LEPT</name>
<evidence type="ECO:0000256" key="1">
    <source>
        <dbReference type="SAM" id="SignalP"/>
    </source>
</evidence>
<comment type="caution">
    <text evidence="2">The sequence shown here is derived from an EMBL/GenBank/DDBJ whole genome shotgun (WGS) entry which is preliminary data.</text>
</comment>
<dbReference type="OrthoDB" id="336014at2"/>
<accession>M6CWL0</accession>
<evidence type="ECO:0000313" key="3">
    <source>
        <dbReference type="Proteomes" id="UP000011988"/>
    </source>
</evidence>
<dbReference type="PATRIC" id="fig|1218565.3.peg.4505"/>
<dbReference type="RefSeq" id="WP_017810318.1">
    <property type="nucleotide sequence ID" value="NZ_ANIK01000122.1"/>
</dbReference>
<gene>
    <name evidence="2" type="ORF">LEP1GSC194_1058</name>
</gene>
<protein>
    <recommendedName>
        <fullName evidence="4">Lipoprotein</fullName>
    </recommendedName>
</protein>
<dbReference type="AlphaFoldDB" id="M6CWL0"/>
<sequence>MKRTTYWKLLATTFLIFGMINCAGTKEEKNDEIAGLLAIVNATNLQISGAWTYYNGTSSYSGDAFNTPGTVKSGDLIVTNAYFKQTSVEGSGSIYEADILEYDNTKQVLYVKFIAHPFGGAGKYSAYYWTLYSDNKFYICNDIAGNKNSLAEIKESIQRNDKTNMNSGCYTNNTFTPGTGFIWFRMEAK</sequence>
<dbReference type="Proteomes" id="UP000011988">
    <property type="component" value="Unassembled WGS sequence"/>
</dbReference>
<organism evidence="2 3">
    <name type="scientific">Leptospira alstonii serovar Sichuan str. 79601</name>
    <dbReference type="NCBI Taxonomy" id="1218565"/>
    <lineage>
        <taxon>Bacteria</taxon>
        <taxon>Pseudomonadati</taxon>
        <taxon>Spirochaetota</taxon>
        <taxon>Spirochaetia</taxon>
        <taxon>Leptospirales</taxon>
        <taxon>Leptospiraceae</taxon>
        <taxon>Leptospira</taxon>
    </lineage>
</organism>
<evidence type="ECO:0008006" key="4">
    <source>
        <dbReference type="Google" id="ProtNLM"/>
    </source>
</evidence>
<reference evidence="2 3" key="1">
    <citation type="submission" date="2013-01" db="EMBL/GenBank/DDBJ databases">
        <authorList>
            <person name="Harkins D.M."/>
            <person name="Durkin A.S."/>
            <person name="Brinkac L.M."/>
            <person name="Haft D.H."/>
            <person name="Selengut J.D."/>
            <person name="Sanka R."/>
            <person name="DePew J."/>
            <person name="Purushe J."/>
            <person name="Galloway R.L."/>
            <person name="Vinetz J.M."/>
            <person name="Sutton G.G."/>
            <person name="Nierman W.C."/>
            <person name="Fouts D.E."/>
        </authorList>
    </citation>
    <scope>NUCLEOTIDE SEQUENCE [LARGE SCALE GENOMIC DNA]</scope>
    <source>
        <strain evidence="2 3">79601</strain>
    </source>
</reference>
<feature type="chain" id="PRO_5004076526" description="Lipoprotein" evidence="1">
    <location>
        <begin position="24"/>
        <end position="189"/>
    </location>
</feature>